<dbReference type="InterPro" id="IPR036412">
    <property type="entry name" value="HAD-like_sf"/>
</dbReference>
<dbReference type="GO" id="GO:0016787">
    <property type="term" value="F:hydrolase activity"/>
    <property type="evidence" value="ECO:0007669"/>
    <property type="project" value="UniProtKB-KW"/>
</dbReference>
<dbReference type="PROSITE" id="PS01229">
    <property type="entry name" value="COF_2"/>
    <property type="match status" value="1"/>
</dbReference>
<dbReference type="PANTHER" id="PTHR10000:SF25">
    <property type="entry name" value="PHOSPHATASE YKRA-RELATED"/>
    <property type="match status" value="1"/>
</dbReference>
<dbReference type="SFLD" id="SFLDG01140">
    <property type="entry name" value="C2.B:_Phosphomannomutase_and_P"/>
    <property type="match status" value="1"/>
</dbReference>
<dbReference type="PANTHER" id="PTHR10000">
    <property type="entry name" value="PHOSPHOSERINE PHOSPHATASE"/>
    <property type="match status" value="1"/>
</dbReference>
<dbReference type="InterPro" id="IPR000150">
    <property type="entry name" value="Cof"/>
</dbReference>
<dbReference type="Gene3D" id="3.40.50.1000">
    <property type="entry name" value="HAD superfamily/HAD-like"/>
    <property type="match status" value="1"/>
</dbReference>
<evidence type="ECO:0000313" key="2">
    <source>
        <dbReference type="Proteomes" id="UP000604730"/>
    </source>
</evidence>
<comment type="caution">
    <text evidence="1">The sequence shown here is derived from an EMBL/GenBank/DDBJ whole genome shotgun (WGS) entry which is preliminary data.</text>
</comment>
<name>A0ABS1J2U6_9FIRM</name>
<organism evidence="1 2">
    <name type="scientific">Catonella massiliensis</name>
    <dbReference type="NCBI Taxonomy" id="2799636"/>
    <lineage>
        <taxon>Bacteria</taxon>
        <taxon>Bacillati</taxon>
        <taxon>Bacillota</taxon>
        <taxon>Clostridia</taxon>
        <taxon>Lachnospirales</taxon>
        <taxon>Lachnospiraceae</taxon>
        <taxon>Catonella</taxon>
    </lineage>
</organism>
<gene>
    <name evidence="1" type="ORF">JJN12_11845</name>
</gene>
<protein>
    <submittedName>
        <fullName evidence="1">HAD family hydrolase</fullName>
    </submittedName>
</protein>
<dbReference type="SFLD" id="SFLDS00003">
    <property type="entry name" value="Haloacid_Dehalogenase"/>
    <property type="match status" value="1"/>
</dbReference>
<dbReference type="SUPFAM" id="SSF56784">
    <property type="entry name" value="HAD-like"/>
    <property type="match status" value="1"/>
</dbReference>
<sequence length="258" mass="28053">MKKIKIAFFDIDGTILRFGKPDMTEKVKEALNMLQKNGVLICLATGRPLVAIPKFEGVNFDLTIAFNGSVCMAEDKVITNLVIPYEEVMTIINNATRMGRAVAVATKNRIVTNGADEALREYFEVANLKATPSPEFDDAVKEEVYQMMMGCKRSEWDEVLEGTSKAKIAAWWDCAVDIIPDGSGKGNAIKKVVEYFGFSLDETIAFGDGGNDADMLQAAGIGVAMGNASDSVKAVADEVCGSVDEDGIYYYLKEKGLI</sequence>
<dbReference type="Pfam" id="PF08282">
    <property type="entry name" value="Hydrolase_3"/>
    <property type="match status" value="1"/>
</dbReference>
<dbReference type="Proteomes" id="UP000604730">
    <property type="component" value="Unassembled WGS sequence"/>
</dbReference>
<accession>A0ABS1J2U6</accession>
<proteinExistence type="predicted"/>
<keyword evidence="1" id="KW-0378">Hydrolase</keyword>
<dbReference type="InterPro" id="IPR023214">
    <property type="entry name" value="HAD_sf"/>
</dbReference>
<dbReference type="InterPro" id="IPR006379">
    <property type="entry name" value="HAD-SF_hydro_IIB"/>
</dbReference>
<evidence type="ECO:0000313" key="1">
    <source>
        <dbReference type="EMBL" id="MBK5898466.1"/>
    </source>
</evidence>
<dbReference type="Gene3D" id="3.30.1240.10">
    <property type="match status" value="1"/>
</dbReference>
<dbReference type="NCBIfam" id="TIGR00099">
    <property type="entry name" value="Cof-subfamily"/>
    <property type="match status" value="1"/>
</dbReference>
<reference evidence="1 2" key="1">
    <citation type="submission" date="2021-01" db="EMBL/GenBank/DDBJ databases">
        <title>Isolation and description of Catonella massiliensis sp. nov., a novel Catonella species, isolated from a stable periodontitis subject.</title>
        <authorList>
            <person name="Antezack A."/>
            <person name="Boxberger M."/>
            <person name="La Scola B."/>
            <person name="Monnet-Corti V."/>
        </authorList>
    </citation>
    <scope>NUCLEOTIDE SEQUENCE [LARGE SCALE GENOMIC DNA]</scope>
    <source>
        <strain evidence="1 2">Marseille-Q4567</strain>
    </source>
</reference>
<dbReference type="SFLD" id="SFLDG01144">
    <property type="entry name" value="C2.B.4:_PGP_Like"/>
    <property type="match status" value="1"/>
</dbReference>
<dbReference type="NCBIfam" id="TIGR01484">
    <property type="entry name" value="HAD-SF-IIB"/>
    <property type="match status" value="1"/>
</dbReference>
<dbReference type="EMBL" id="JAEPRJ010000001">
    <property type="protein sequence ID" value="MBK5898466.1"/>
    <property type="molecule type" value="Genomic_DNA"/>
</dbReference>
<keyword evidence="2" id="KW-1185">Reference proteome</keyword>